<dbReference type="RefSeq" id="WP_054065087.1">
    <property type="nucleotide sequence ID" value="NZ_CATYED010000021.1"/>
</dbReference>
<dbReference type="Pfam" id="PF07331">
    <property type="entry name" value="TctB"/>
    <property type="match status" value="1"/>
</dbReference>
<sequence>MKIKSQKDFFAGLMYTVVGAGFAIGATEYSIGTGARMGPGYFPMILGILLAIIGLAISFKSTLSGPADGDPIGKWAWRQIAFILGANFAFGILLVGIPAIGIPSFGLIVAIYGLVIIASFARKEVEIKETLVLATILAAGSYAVFVWALSLQFPVWPSFIVG</sequence>
<proteinExistence type="predicted"/>
<accession>A0A1V0BEP5</accession>
<dbReference type="GeneID" id="83039414"/>
<keyword evidence="1" id="KW-0812">Transmembrane</keyword>
<evidence type="ECO:0000256" key="1">
    <source>
        <dbReference type="SAM" id="Phobius"/>
    </source>
</evidence>
<reference evidence="3 4" key="1">
    <citation type="submission" date="2017-03" db="EMBL/GenBank/DDBJ databases">
        <title>Rapid Whole Genome Sequencing of Comamonas kerstersii Causing Continuous ambulatory Peritoneal Dialysis-Associated Peritonitis.</title>
        <authorList>
            <person name="Zheng B."/>
        </authorList>
    </citation>
    <scope>NUCLEOTIDE SEQUENCE [LARGE SCALE GENOMIC DNA]</scope>
    <source>
        <strain evidence="3 4">8943</strain>
    </source>
</reference>
<organism evidence="3 4">
    <name type="scientific">Comamonas kerstersii</name>
    <dbReference type="NCBI Taxonomy" id="225992"/>
    <lineage>
        <taxon>Bacteria</taxon>
        <taxon>Pseudomonadati</taxon>
        <taxon>Pseudomonadota</taxon>
        <taxon>Betaproteobacteria</taxon>
        <taxon>Burkholderiales</taxon>
        <taxon>Comamonadaceae</taxon>
        <taxon>Comamonas</taxon>
    </lineage>
</organism>
<dbReference type="Proteomes" id="UP000242792">
    <property type="component" value="Chromosome"/>
</dbReference>
<feature type="transmembrane region" description="Helical" evidence="1">
    <location>
        <begin position="130"/>
        <end position="149"/>
    </location>
</feature>
<feature type="domain" description="DUF1468" evidence="2">
    <location>
        <begin position="10"/>
        <end position="154"/>
    </location>
</feature>
<gene>
    <name evidence="3" type="ORF">B5M06_08780</name>
</gene>
<feature type="transmembrane region" description="Helical" evidence="1">
    <location>
        <begin position="41"/>
        <end position="59"/>
    </location>
</feature>
<feature type="transmembrane region" description="Helical" evidence="1">
    <location>
        <begin position="9"/>
        <end position="29"/>
    </location>
</feature>
<evidence type="ECO:0000313" key="3">
    <source>
        <dbReference type="EMBL" id="AQZ98332.1"/>
    </source>
</evidence>
<evidence type="ECO:0000313" key="4">
    <source>
        <dbReference type="Proteomes" id="UP000242792"/>
    </source>
</evidence>
<feature type="transmembrane region" description="Helical" evidence="1">
    <location>
        <begin position="80"/>
        <end position="99"/>
    </location>
</feature>
<feature type="transmembrane region" description="Helical" evidence="1">
    <location>
        <begin position="105"/>
        <end position="121"/>
    </location>
</feature>
<keyword evidence="1" id="KW-1133">Transmembrane helix</keyword>
<protein>
    <recommendedName>
        <fullName evidence="2">DUF1468 domain-containing protein</fullName>
    </recommendedName>
</protein>
<dbReference type="KEGG" id="cke:B5M06_08780"/>
<keyword evidence="1" id="KW-0472">Membrane</keyword>
<dbReference type="AlphaFoldDB" id="A0A1V3TKS6"/>
<dbReference type="InterPro" id="IPR009936">
    <property type="entry name" value="DUF1468"/>
</dbReference>
<name>A0A1V3TKS6_9BURK</name>
<evidence type="ECO:0000259" key="2">
    <source>
        <dbReference type="Pfam" id="PF07331"/>
    </source>
</evidence>
<dbReference type="EMBL" id="CP020121">
    <property type="protein sequence ID" value="AQZ98332.1"/>
    <property type="molecule type" value="Genomic_DNA"/>
</dbReference>
<dbReference type="OrthoDB" id="7029611at2"/>
<accession>A0A1V3TKS6</accession>